<reference evidence="1 2" key="1">
    <citation type="submission" date="2020-02" db="EMBL/GenBank/DDBJ databases">
        <authorList>
            <person name="Ma Q."/>
            <person name="Huang Y."/>
            <person name="Song X."/>
            <person name="Pei D."/>
        </authorList>
    </citation>
    <scope>NUCLEOTIDE SEQUENCE [LARGE SCALE GENOMIC DNA]</scope>
    <source>
        <strain evidence="1">Sxm20200214</strain>
        <tissue evidence="1">Leaf</tissue>
    </source>
</reference>
<comment type="caution">
    <text evidence="1">The sequence shown here is derived from an EMBL/GenBank/DDBJ whole genome shotgun (WGS) entry which is preliminary data.</text>
</comment>
<protein>
    <submittedName>
        <fullName evidence="1">Uncharacterized protein</fullName>
    </submittedName>
</protein>
<dbReference type="OrthoDB" id="10453146at2759"/>
<name>A0A8X7TSC7_BRACI</name>
<organism evidence="1 2">
    <name type="scientific">Brassica carinata</name>
    <name type="common">Ethiopian mustard</name>
    <name type="synonym">Abyssinian cabbage</name>
    <dbReference type="NCBI Taxonomy" id="52824"/>
    <lineage>
        <taxon>Eukaryota</taxon>
        <taxon>Viridiplantae</taxon>
        <taxon>Streptophyta</taxon>
        <taxon>Embryophyta</taxon>
        <taxon>Tracheophyta</taxon>
        <taxon>Spermatophyta</taxon>
        <taxon>Magnoliopsida</taxon>
        <taxon>eudicotyledons</taxon>
        <taxon>Gunneridae</taxon>
        <taxon>Pentapetalae</taxon>
        <taxon>rosids</taxon>
        <taxon>malvids</taxon>
        <taxon>Brassicales</taxon>
        <taxon>Brassicaceae</taxon>
        <taxon>Brassiceae</taxon>
        <taxon>Brassica</taxon>
    </lineage>
</organism>
<evidence type="ECO:0000313" key="2">
    <source>
        <dbReference type="Proteomes" id="UP000886595"/>
    </source>
</evidence>
<evidence type="ECO:0000313" key="1">
    <source>
        <dbReference type="EMBL" id="KAG2252765.1"/>
    </source>
</evidence>
<gene>
    <name evidence="1" type="ORF">Bca52824_082901</name>
</gene>
<keyword evidence="2" id="KW-1185">Reference proteome</keyword>
<sequence>MLLGLREHEDPKTGVRTAAQMSVFNNSGIVELVRGFATCKKLKLSGSQGMYVVFAKDDQGSGLDFDQWFQGSGTNRKLQRSVQREEALIRFGTRQGVGTLRLQVEAEVSMVIIKWMVVIEVIGLHGFEEMVVIGRASGLRSIEVEQLKLNRWMKSDELYSEYVRLRRSVLRRLQEMQKVSMYFALASRSFEATLRILGVVKH</sequence>
<dbReference type="Proteomes" id="UP000886595">
    <property type="component" value="Unassembled WGS sequence"/>
</dbReference>
<dbReference type="EMBL" id="JAAMPC010000016">
    <property type="protein sequence ID" value="KAG2252765.1"/>
    <property type="molecule type" value="Genomic_DNA"/>
</dbReference>
<proteinExistence type="predicted"/>
<dbReference type="AlphaFoldDB" id="A0A8X7TSC7"/>
<accession>A0A8X7TSC7</accession>